<feature type="compositionally biased region" description="Low complexity" evidence="1">
    <location>
        <begin position="84"/>
        <end position="93"/>
    </location>
</feature>
<protein>
    <submittedName>
        <fullName evidence="2">Uncharacterized protein</fullName>
    </submittedName>
</protein>
<evidence type="ECO:0000256" key="1">
    <source>
        <dbReference type="SAM" id="MobiDB-lite"/>
    </source>
</evidence>
<dbReference type="AlphaFoldDB" id="T1L516"/>
<dbReference type="Proteomes" id="UP000015104">
    <property type="component" value="Unassembled WGS sequence"/>
</dbReference>
<keyword evidence="3" id="KW-1185">Reference proteome</keyword>
<evidence type="ECO:0000313" key="2">
    <source>
        <dbReference type="EnsemblMetazoa" id="tetur42g00110.1"/>
    </source>
</evidence>
<feature type="compositionally biased region" description="Polar residues" evidence="1">
    <location>
        <begin position="94"/>
        <end position="104"/>
    </location>
</feature>
<sequence>MLSPQYTAVRALSITEFILVISRPKSKHSSEFSTLHSIWAFTLNRWCTQQDFTPPRRVHLDESNKGTQLSPTLLILQLASLNSSSLYSDRSPSITQNSQLADKI</sequence>
<reference evidence="2" key="2">
    <citation type="submission" date="2015-06" db="UniProtKB">
        <authorList>
            <consortium name="EnsemblMetazoa"/>
        </authorList>
    </citation>
    <scope>IDENTIFICATION</scope>
</reference>
<organism evidence="2 3">
    <name type="scientific">Tetranychus urticae</name>
    <name type="common">Two-spotted spider mite</name>
    <dbReference type="NCBI Taxonomy" id="32264"/>
    <lineage>
        <taxon>Eukaryota</taxon>
        <taxon>Metazoa</taxon>
        <taxon>Ecdysozoa</taxon>
        <taxon>Arthropoda</taxon>
        <taxon>Chelicerata</taxon>
        <taxon>Arachnida</taxon>
        <taxon>Acari</taxon>
        <taxon>Acariformes</taxon>
        <taxon>Trombidiformes</taxon>
        <taxon>Prostigmata</taxon>
        <taxon>Eleutherengona</taxon>
        <taxon>Raphignathae</taxon>
        <taxon>Tetranychoidea</taxon>
        <taxon>Tetranychidae</taxon>
        <taxon>Tetranychus</taxon>
    </lineage>
</organism>
<accession>T1L516</accession>
<proteinExistence type="predicted"/>
<name>T1L516_TETUR</name>
<reference evidence="3" key="1">
    <citation type="submission" date="2011-08" db="EMBL/GenBank/DDBJ databases">
        <authorList>
            <person name="Rombauts S."/>
        </authorList>
    </citation>
    <scope>NUCLEOTIDE SEQUENCE</scope>
    <source>
        <strain evidence="3">London</strain>
    </source>
</reference>
<dbReference type="HOGENOM" id="CLU_2253476_0_0_1"/>
<feature type="region of interest" description="Disordered" evidence="1">
    <location>
        <begin position="84"/>
        <end position="104"/>
    </location>
</feature>
<dbReference type="EnsemblMetazoa" id="tetur42g00110.1">
    <property type="protein sequence ID" value="tetur42g00110.1"/>
    <property type="gene ID" value="tetur42g00110"/>
</dbReference>
<evidence type="ECO:0000313" key="3">
    <source>
        <dbReference type="Proteomes" id="UP000015104"/>
    </source>
</evidence>
<dbReference type="EMBL" id="CAEY01001199">
    <property type="status" value="NOT_ANNOTATED_CDS"/>
    <property type="molecule type" value="Genomic_DNA"/>
</dbReference>